<proteinExistence type="predicted"/>
<evidence type="ECO:0000313" key="3">
    <source>
        <dbReference type="Proteomes" id="UP000572635"/>
    </source>
</evidence>
<sequence>MGRASAGTRARRGGTRRRLRRAARPAEEGAGWRDPAAEPGLAPTQILLRGLFDDAGLFPPSPLPPFQAAQRNRSDRIIAHPMHSLRLMCPVGLLPELARAVGGDGSVPDAGFGGAADGALPSLLGVGGGEAFAGAVAIGEGGRVPRPRSGSTAPVEVGVVLGPDGDAARTLAEDAPGLLPTCFEVPARPEEVRRVASLAHSGGLRREPRAVFFAMADSPWRLDAVAALSGARPLGVLVRCHGTADAPPPRWAELASLIRGCVHYDVPFRVASGQHPAVAPEPTADAPIRHGFLNLLLATAVAAAGGRTGEVIDALRVTDGPRLAGRLSALDTAAALTTRRILTGIGARSTADPIRDTAALGLLGSWEA</sequence>
<dbReference type="EMBL" id="JACHDB010000001">
    <property type="protein sequence ID" value="MBB5432298.1"/>
    <property type="molecule type" value="Genomic_DNA"/>
</dbReference>
<dbReference type="RefSeq" id="WP_246528230.1">
    <property type="nucleotide sequence ID" value="NZ_JACHDB010000001.1"/>
</dbReference>
<accession>A0A7W8QKU5</accession>
<evidence type="ECO:0000256" key="1">
    <source>
        <dbReference type="SAM" id="MobiDB-lite"/>
    </source>
</evidence>
<keyword evidence="3" id="KW-1185">Reference proteome</keyword>
<reference evidence="2 3" key="1">
    <citation type="submission" date="2020-08" db="EMBL/GenBank/DDBJ databases">
        <title>Sequencing the genomes of 1000 actinobacteria strains.</title>
        <authorList>
            <person name="Klenk H.-P."/>
        </authorList>
    </citation>
    <scope>NUCLEOTIDE SEQUENCE [LARGE SCALE GENOMIC DNA]</scope>
    <source>
        <strain evidence="2 3">DSM 44551</strain>
    </source>
</reference>
<organism evidence="2 3">
    <name type="scientific">Nocardiopsis composta</name>
    <dbReference type="NCBI Taxonomy" id="157465"/>
    <lineage>
        <taxon>Bacteria</taxon>
        <taxon>Bacillati</taxon>
        <taxon>Actinomycetota</taxon>
        <taxon>Actinomycetes</taxon>
        <taxon>Streptosporangiales</taxon>
        <taxon>Nocardiopsidaceae</taxon>
        <taxon>Nocardiopsis</taxon>
    </lineage>
</organism>
<protein>
    <submittedName>
        <fullName evidence="2">Uncharacterized protein</fullName>
    </submittedName>
</protein>
<gene>
    <name evidence="2" type="ORF">HDA36_002382</name>
</gene>
<comment type="caution">
    <text evidence="2">The sequence shown here is derived from an EMBL/GenBank/DDBJ whole genome shotgun (WGS) entry which is preliminary data.</text>
</comment>
<dbReference type="Proteomes" id="UP000572635">
    <property type="component" value="Unassembled WGS sequence"/>
</dbReference>
<feature type="region of interest" description="Disordered" evidence="1">
    <location>
        <begin position="1"/>
        <end position="39"/>
    </location>
</feature>
<name>A0A7W8QKU5_9ACTN</name>
<dbReference type="AlphaFoldDB" id="A0A7W8QKU5"/>
<feature type="compositionally biased region" description="Basic residues" evidence="1">
    <location>
        <begin position="9"/>
        <end position="23"/>
    </location>
</feature>
<evidence type="ECO:0000313" key="2">
    <source>
        <dbReference type="EMBL" id="MBB5432298.1"/>
    </source>
</evidence>